<evidence type="ECO:0000256" key="1">
    <source>
        <dbReference type="SAM" id="MobiDB-lite"/>
    </source>
</evidence>
<dbReference type="SUPFAM" id="SSF56235">
    <property type="entry name" value="N-terminal nucleophile aminohydrolases (Ntn hydrolases)"/>
    <property type="match status" value="1"/>
</dbReference>
<feature type="compositionally biased region" description="Basic residues" evidence="1">
    <location>
        <begin position="251"/>
        <end position="262"/>
    </location>
</feature>
<feature type="region of interest" description="Disordered" evidence="1">
    <location>
        <begin position="238"/>
        <end position="281"/>
    </location>
</feature>
<sequence length="906" mass="93521">MVQAAFLCACAPKELELGGSGQLRKSTRDVEGLTRSSFGEASRVLTSPGGCISAAGQPSVISAGKTGALLTAVVGTISNYGYLVNKYLLAELRPEKQAANGFTLNDVSKQEPVSVATLIAYLFSTLGPAGLLRKLRGLFALVVYDPSKAWVLAARSPGAKATVIQALGPDGSLLIASEPSRLPPGSHSLQELQPGCFKLGWHSGPRCYVRPAATSTPQSAATSAGKPASNLQVKAAAAALTPGPQDTGAVKRTRRGKRGGRKHAAEAEQKSQERQKKLPGRHSLDALLHTATQSGVQLSNLRHMVISEDLPTPKAPAAPADGPSWRKPETPLRSTPKPAARASSAQTPPRWSTMREPAAALHVTSSANHIASAAAPAPSAPIDPSTAIAFGNVGIPMSVDEHEVHLESSHVATAAATGTAAMHPGSPLAAAPAADANLQHLSVRGPARPPLQESRAADKAKAEVPTAAAQPCSPASAGNENEEPGRHATFQDPKRISLGPDTAQDSSARSLPTTDASPTPAAAEAQAHTALQRMPSHASAPPPSALPAARSRSGDDCRVPAASALPAARSSSGDGLKVQLPPIRTLSPSNSSPNTSGPLKVAKSPRSSFDSPRSRPLDDLDDIENSPPPAGASPTRREMSQLTAGLLKRISGRSLKKSDSNMSLASTSSQGSAGQSPSSSRRSPLGLLRHLAHATIRRGFASHSTPNLAAMAAESAGCEELSSQEMGVPEWARQPHFEPHMASVTEDAEEGLTTPMGSLQNRNIFGTPRSELFSRRALQSRSGVDAASSETTPLSHSLEPLSFGSPSLAVGRGEDTGHSDSQASGSMQRQLSHGDGEDAWDTLWSATPWDAALVGMASLRAGGGQQAIAATHPVGMGGRPASAAAPCTSSHATTSDEADEQVKELQ</sequence>
<comment type="caution">
    <text evidence="2">The sequence shown here is derived from an EMBL/GenBank/DDBJ whole genome shotgun (WGS) entry which is preliminary data.</text>
</comment>
<feature type="compositionally biased region" description="Low complexity" evidence="1">
    <location>
        <begin position="585"/>
        <end position="611"/>
    </location>
</feature>
<dbReference type="AlphaFoldDB" id="A0AAW1RJ97"/>
<proteinExistence type="predicted"/>
<reference evidence="2 3" key="1">
    <citation type="journal article" date="2024" name="Nat. Commun.">
        <title>Phylogenomics reveals the evolutionary origins of lichenization in chlorophyte algae.</title>
        <authorList>
            <person name="Puginier C."/>
            <person name="Libourel C."/>
            <person name="Otte J."/>
            <person name="Skaloud P."/>
            <person name="Haon M."/>
            <person name="Grisel S."/>
            <person name="Petersen M."/>
            <person name="Berrin J.G."/>
            <person name="Delaux P.M."/>
            <person name="Dal Grande F."/>
            <person name="Keller J."/>
        </authorList>
    </citation>
    <scope>NUCLEOTIDE SEQUENCE [LARGE SCALE GENOMIC DNA]</scope>
    <source>
        <strain evidence="2 3">SAG 2145</strain>
    </source>
</reference>
<feature type="region of interest" description="Disordered" evidence="1">
    <location>
        <begin position="444"/>
        <end position="683"/>
    </location>
</feature>
<dbReference type="Proteomes" id="UP001438707">
    <property type="component" value="Unassembled WGS sequence"/>
</dbReference>
<dbReference type="EMBL" id="JALJOS010000010">
    <property type="protein sequence ID" value="KAK9833884.1"/>
    <property type="molecule type" value="Genomic_DNA"/>
</dbReference>
<feature type="region of interest" description="Disordered" evidence="1">
    <location>
        <begin position="870"/>
        <end position="906"/>
    </location>
</feature>
<feature type="compositionally biased region" description="Low complexity" evidence="1">
    <location>
        <begin position="512"/>
        <end position="539"/>
    </location>
</feature>
<evidence type="ECO:0008006" key="4">
    <source>
        <dbReference type="Google" id="ProtNLM"/>
    </source>
</evidence>
<feature type="compositionally biased region" description="Polar residues" evidence="1">
    <location>
        <begin position="819"/>
        <end position="831"/>
    </location>
</feature>
<feature type="compositionally biased region" description="Low complexity" evidence="1">
    <location>
        <begin position="663"/>
        <end position="683"/>
    </location>
</feature>
<dbReference type="Gene3D" id="3.60.20.10">
    <property type="entry name" value="Glutamine Phosphoribosylpyrophosphate, subunit 1, domain 1"/>
    <property type="match status" value="1"/>
</dbReference>
<name>A0AAW1RJ97_9CHLO</name>
<protein>
    <recommendedName>
        <fullName evidence="4">Glutamine amidotransferase type-2 domain-containing protein</fullName>
    </recommendedName>
</protein>
<feature type="compositionally biased region" description="Basic and acidic residues" evidence="1">
    <location>
        <begin position="263"/>
        <end position="276"/>
    </location>
</feature>
<evidence type="ECO:0000313" key="3">
    <source>
        <dbReference type="Proteomes" id="UP001438707"/>
    </source>
</evidence>
<gene>
    <name evidence="2" type="ORF">WJX74_008851</name>
</gene>
<accession>A0AAW1RJ97</accession>
<feature type="region of interest" description="Disordered" evidence="1">
    <location>
        <begin position="311"/>
        <end position="353"/>
    </location>
</feature>
<feature type="compositionally biased region" description="Polar residues" evidence="1">
    <location>
        <begin position="777"/>
        <end position="795"/>
    </location>
</feature>
<feature type="compositionally biased region" description="Low complexity" evidence="1">
    <location>
        <begin position="560"/>
        <end position="572"/>
    </location>
</feature>
<evidence type="ECO:0000313" key="2">
    <source>
        <dbReference type="EMBL" id="KAK9833884.1"/>
    </source>
</evidence>
<feature type="region of interest" description="Disordered" evidence="1">
    <location>
        <begin position="777"/>
        <end position="839"/>
    </location>
</feature>
<organism evidence="2 3">
    <name type="scientific">Apatococcus lobatus</name>
    <dbReference type="NCBI Taxonomy" id="904363"/>
    <lineage>
        <taxon>Eukaryota</taxon>
        <taxon>Viridiplantae</taxon>
        <taxon>Chlorophyta</taxon>
        <taxon>core chlorophytes</taxon>
        <taxon>Trebouxiophyceae</taxon>
        <taxon>Chlorellales</taxon>
        <taxon>Chlorellaceae</taxon>
        <taxon>Apatococcus</taxon>
    </lineage>
</organism>
<keyword evidence="3" id="KW-1185">Reference proteome</keyword>
<dbReference type="InterPro" id="IPR029055">
    <property type="entry name" value="Ntn_hydrolases_N"/>
</dbReference>